<dbReference type="PANTHER" id="PTHR33544:SF3">
    <property type="entry name" value="60S RIBOSOMAL PROTEIN L36"/>
    <property type="match status" value="1"/>
</dbReference>
<evidence type="ECO:0000313" key="2">
    <source>
        <dbReference type="Proteomes" id="UP000467840"/>
    </source>
</evidence>
<dbReference type="Proteomes" id="UP000467840">
    <property type="component" value="Chromosome 16"/>
</dbReference>
<sequence length="293" mass="32544">MHWPAGNSQDAYCQYGAVFISRAYLSPQIRMFRPNELNDGSEVSLLVAMGGRFSDGWGSCERREKRFLKPNHDIPSTAETRAKNKACQEDGWPLGLRPVNARVGLLRNRDFNGSISCSTLLTGSPSSTTDSSSDLDTESTGSFFHDKSITFGSLIGVSSILELSRRSARRRTTEALRDQKNCKSKHWFFSLCSKLSTDAVNTNHTPSLGHFLDAERKAANIQRSDSPIAYAPNDFSSVLHNSDMNSLFVGGQVAPQSSSSLGADGGEIQHRIIRTWQWIWTSIIVYMFVRTTH</sequence>
<accession>A0A6A6LRK7</accession>
<dbReference type="PANTHER" id="PTHR33544">
    <property type="entry name" value="DUF4005 DOMAIN-CONTAINING PROTEIN-RELATED"/>
    <property type="match status" value="1"/>
</dbReference>
<keyword evidence="2" id="KW-1185">Reference proteome</keyword>
<proteinExistence type="predicted"/>
<name>A0A6A6LRK7_HEVBR</name>
<evidence type="ECO:0000313" key="1">
    <source>
        <dbReference type="EMBL" id="KAF2303085.1"/>
    </source>
</evidence>
<dbReference type="AlphaFoldDB" id="A0A6A6LRK7"/>
<dbReference type="InterPro" id="IPR040344">
    <property type="entry name" value="At3g17950-like"/>
</dbReference>
<comment type="caution">
    <text evidence="1">The sequence shown here is derived from an EMBL/GenBank/DDBJ whole genome shotgun (WGS) entry which is preliminary data.</text>
</comment>
<organism evidence="1 2">
    <name type="scientific">Hevea brasiliensis</name>
    <name type="common">Para rubber tree</name>
    <name type="synonym">Siphonia brasiliensis</name>
    <dbReference type="NCBI Taxonomy" id="3981"/>
    <lineage>
        <taxon>Eukaryota</taxon>
        <taxon>Viridiplantae</taxon>
        <taxon>Streptophyta</taxon>
        <taxon>Embryophyta</taxon>
        <taxon>Tracheophyta</taxon>
        <taxon>Spermatophyta</taxon>
        <taxon>Magnoliopsida</taxon>
        <taxon>eudicotyledons</taxon>
        <taxon>Gunneridae</taxon>
        <taxon>Pentapetalae</taxon>
        <taxon>rosids</taxon>
        <taxon>fabids</taxon>
        <taxon>Malpighiales</taxon>
        <taxon>Euphorbiaceae</taxon>
        <taxon>Crotonoideae</taxon>
        <taxon>Micrandreae</taxon>
        <taxon>Hevea</taxon>
    </lineage>
</organism>
<gene>
    <name evidence="1" type="ORF">GH714_013681</name>
</gene>
<dbReference type="EMBL" id="JAAGAX010000009">
    <property type="protein sequence ID" value="KAF2303085.1"/>
    <property type="molecule type" value="Genomic_DNA"/>
</dbReference>
<reference evidence="1 2" key="1">
    <citation type="journal article" date="2020" name="Mol. Plant">
        <title>The Chromosome-Based Rubber Tree Genome Provides New Insights into Spurge Genome Evolution and Rubber Biosynthesis.</title>
        <authorList>
            <person name="Liu J."/>
            <person name="Shi C."/>
            <person name="Shi C.C."/>
            <person name="Li W."/>
            <person name="Zhang Q.J."/>
            <person name="Zhang Y."/>
            <person name="Li K."/>
            <person name="Lu H.F."/>
            <person name="Shi C."/>
            <person name="Zhu S.T."/>
            <person name="Xiao Z.Y."/>
            <person name="Nan H."/>
            <person name="Yue Y."/>
            <person name="Zhu X.G."/>
            <person name="Wu Y."/>
            <person name="Hong X.N."/>
            <person name="Fan G.Y."/>
            <person name="Tong Y."/>
            <person name="Zhang D."/>
            <person name="Mao C.L."/>
            <person name="Liu Y.L."/>
            <person name="Hao S.J."/>
            <person name="Liu W.Q."/>
            <person name="Lv M.Q."/>
            <person name="Zhang H.B."/>
            <person name="Liu Y."/>
            <person name="Hu-Tang G.R."/>
            <person name="Wang J.P."/>
            <person name="Wang J.H."/>
            <person name="Sun Y.H."/>
            <person name="Ni S.B."/>
            <person name="Chen W.B."/>
            <person name="Zhang X.C."/>
            <person name="Jiao Y.N."/>
            <person name="Eichler E.E."/>
            <person name="Li G.H."/>
            <person name="Liu X."/>
            <person name="Gao L.Z."/>
        </authorList>
    </citation>
    <scope>NUCLEOTIDE SEQUENCE [LARGE SCALE GENOMIC DNA]</scope>
    <source>
        <strain evidence="2">cv. GT1</strain>
        <tissue evidence="1">Leaf</tissue>
    </source>
</reference>
<protein>
    <submittedName>
        <fullName evidence="1">Uncharacterized protein</fullName>
    </submittedName>
</protein>